<accession>A0AB35J3K4</accession>
<evidence type="ECO:0000259" key="2">
    <source>
        <dbReference type="Pfam" id="PF12957"/>
    </source>
</evidence>
<evidence type="ECO:0000313" key="5">
    <source>
        <dbReference type="Proteomes" id="UP001211731"/>
    </source>
</evidence>
<organism evidence="4 5">
    <name type="scientific">Mediterraneibacter gnavus</name>
    <name type="common">Ruminococcus gnavus</name>
    <dbReference type="NCBI Taxonomy" id="33038"/>
    <lineage>
        <taxon>Bacteria</taxon>
        <taxon>Bacillati</taxon>
        <taxon>Bacillota</taxon>
        <taxon>Clostridia</taxon>
        <taxon>Lachnospirales</taxon>
        <taxon>Lachnospiraceae</taxon>
        <taxon>Mediterraneibacter</taxon>
    </lineage>
</organism>
<dbReference type="Proteomes" id="UP001211731">
    <property type="component" value="Unassembled WGS sequence"/>
</dbReference>
<evidence type="ECO:0000256" key="1">
    <source>
        <dbReference type="SAM" id="MobiDB-lite"/>
    </source>
</evidence>
<dbReference type="Pfam" id="PF12957">
    <property type="entry name" value="DUF3846"/>
    <property type="match status" value="1"/>
</dbReference>
<protein>
    <submittedName>
        <fullName evidence="4">YodL domain-containing protein</fullName>
    </submittedName>
</protein>
<feature type="domain" description="YodL-like" evidence="3">
    <location>
        <begin position="229"/>
        <end position="327"/>
    </location>
</feature>
<feature type="region of interest" description="Disordered" evidence="1">
    <location>
        <begin position="342"/>
        <end position="370"/>
    </location>
</feature>
<dbReference type="RefSeq" id="WP_205487582.1">
    <property type="nucleotide sequence ID" value="NZ_JAQMLO010000020.1"/>
</dbReference>
<comment type="caution">
    <text evidence="4">The sequence shown here is derived from an EMBL/GenBank/DDBJ whole genome shotgun (WGS) entry which is preliminary data.</text>
</comment>
<feature type="domain" description="DUF3846" evidence="2">
    <location>
        <begin position="1"/>
        <end position="102"/>
    </location>
</feature>
<sequence>MKVLMVEPGKTPYEAEIEGGLNSLQAAVGGIIQPVYPYEDPVALICNDEGKLMGLPLNRALYDEDGNIYDIVAGNFLIVGLGEENFATLPADLMEKYRQQFEHPEQFIRIAGKILAVKQPVPSLEEQEAQRAQMAAQEALQEEIRLEDSTDLAFDLDVFFRQYSGDYADLYPDSHEEKERMAEELLSGQTGKIRMRLAAVIQEEHLDNEAGALLARIASYEKEYEIRTCSIYQLDLSDSTDGLQFMSLDWLEKKGFPVDRDNYQMVYATELLPGETLEDIYRRFNIDHPEDFKGHSLSVSDVVVLHENGSDTAWYVDSIGFKELPDFIVTGAPEAKKDLSVREQLDSAKKQAAQTAAKAPDKKPKEPERS</sequence>
<gene>
    <name evidence="4" type="ORF">PNU63_06300</name>
</gene>
<name>A0AB35J3K4_MEDGN</name>
<dbReference type="InterPro" id="IPR024559">
    <property type="entry name" value="DUF3846"/>
</dbReference>
<dbReference type="EMBL" id="JAQMLR010000004">
    <property type="protein sequence ID" value="MDB8738388.1"/>
    <property type="molecule type" value="Genomic_DNA"/>
</dbReference>
<reference evidence="4" key="1">
    <citation type="submission" date="2023-01" db="EMBL/GenBank/DDBJ databases">
        <title>Human gut microbiome strain richness.</title>
        <authorList>
            <person name="Chen-Liaw A."/>
        </authorList>
    </citation>
    <scope>NUCLEOTIDE SEQUENCE</scope>
    <source>
        <strain evidence="4">1001217st1_A9_1001217B_191108</strain>
    </source>
</reference>
<dbReference type="AlphaFoldDB" id="A0AB35J3K4"/>
<dbReference type="InterPro" id="IPR025923">
    <property type="entry name" value="YodL-like_dom"/>
</dbReference>
<evidence type="ECO:0000259" key="3">
    <source>
        <dbReference type="Pfam" id="PF14191"/>
    </source>
</evidence>
<proteinExistence type="predicted"/>
<feature type="compositionally biased region" description="Basic and acidic residues" evidence="1">
    <location>
        <begin position="359"/>
        <end position="370"/>
    </location>
</feature>
<evidence type="ECO:0000313" key="4">
    <source>
        <dbReference type="EMBL" id="MDB8738388.1"/>
    </source>
</evidence>
<dbReference type="Pfam" id="PF14191">
    <property type="entry name" value="YodL"/>
    <property type="match status" value="1"/>
</dbReference>